<reference evidence="1 2" key="1">
    <citation type="submission" date="2017-09" db="EMBL/GenBank/DDBJ databases">
        <title>Depth-based differentiation of microbial function through sediment-hosted aquifers and enrichment of novel symbionts in the deep terrestrial subsurface.</title>
        <authorList>
            <person name="Probst A.J."/>
            <person name="Ladd B."/>
            <person name="Jarett J.K."/>
            <person name="Geller-Mcgrath D.E."/>
            <person name="Sieber C.M."/>
            <person name="Emerson J.B."/>
            <person name="Anantharaman K."/>
            <person name="Thomas B.C."/>
            <person name="Malmstrom R."/>
            <person name="Stieglmeier M."/>
            <person name="Klingl A."/>
            <person name="Woyke T."/>
            <person name="Ryan C.M."/>
            <person name="Banfield J.F."/>
        </authorList>
    </citation>
    <scope>NUCLEOTIDE SEQUENCE [LARGE SCALE GENOMIC DNA]</scope>
    <source>
        <strain evidence="1">CG22_combo_CG10-13_8_21_14_all_38_20</strain>
    </source>
</reference>
<dbReference type="Proteomes" id="UP000231246">
    <property type="component" value="Unassembled WGS sequence"/>
</dbReference>
<name>A0A2H0BWE6_9BACT</name>
<evidence type="ECO:0000313" key="2">
    <source>
        <dbReference type="Proteomes" id="UP000231246"/>
    </source>
</evidence>
<accession>A0A2H0BWE6</accession>
<gene>
    <name evidence="1" type="ORF">COW99_01010</name>
</gene>
<organism evidence="1 2">
    <name type="scientific">Candidatus Roizmanbacteria bacterium CG22_combo_CG10-13_8_21_14_all_38_20</name>
    <dbReference type="NCBI Taxonomy" id="1974862"/>
    <lineage>
        <taxon>Bacteria</taxon>
        <taxon>Candidatus Roizmaniibacteriota</taxon>
    </lineage>
</organism>
<proteinExistence type="predicted"/>
<protein>
    <submittedName>
        <fullName evidence="1">Uncharacterized protein</fullName>
    </submittedName>
</protein>
<evidence type="ECO:0000313" key="1">
    <source>
        <dbReference type="EMBL" id="PIP61961.1"/>
    </source>
</evidence>
<comment type="caution">
    <text evidence="1">The sequence shown here is derived from an EMBL/GenBank/DDBJ whole genome shotgun (WGS) entry which is preliminary data.</text>
</comment>
<sequence length="308" mass="34979">MASNLFEKDIERELNKVHNLIPLPAKYKSIGILIGFILFTILKFFNPQEISNNKKEINQSSVLGDNNFITYNQNVTPMPSPNITENNCYVDSWIPFDAHNWIGLNYLFNEINGIYSPKKVGGDTIIIDSVASYNKPCKGPVDFKIKFIPRSNKLINLNLYYGTWFRWEIGGNDLRSVRLYKNEDGCSTAFKGIDSVEIPNTYLTNMDRFTTGEPITATMFVYLTKKGTLKTELLFAYKSAITRENISVTGRFFHEFDVSDSCSKNNELLDITKDSQLIGVGLMPSKGQFSHLGELPKVEFIEFTVAKP</sequence>
<dbReference type="EMBL" id="PCTA01000009">
    <property type="protein sequence ID" value="PIP61961.1"/>
    <property type="molecule type" value="Genomic_DNA"/>
</dbReference>
<dbReference type="AlphaFoldDB" id="A0A2H0BWE6"/>